<reference evidence="1" key="1">
    <citation type="journal article" date="2021" name="Proc. Natl. Acad. Sci. U.S.A.">
        <title>A Catalog of Tens of Thousands of Viruses from Human Metagenomes Reveals Hidden Associations with Chronic Diseases.</title>
        <authorList>
            <person name="Tisza M.J."/>
            <person name="Buck C.B."/>
        </authorList>
    </citation>
    <scope>NUCLEOTIDE SEQUENCE</scope>
    <source>
        <strain evidence="1">CtdxI18</strain>
    </source>
</reference>
<sequence>MPNTILTPNVIANEALMVLKNNLVMANLVHRDYENEFVKVGDTVTARRPSKFVAKNFTGAVDPQDLNEGGVPVKMDRLRDVTVQITSKEMSLDLRDFSAQVIEPAMTAIASAVDADVLATAVEGAGRTVTASGESATKPIKDIAKVGSYLDFAGVPVQNRRLVLNPSHKVLYATDDNLSKVSYAGDGNALRDAELGKVYTMDTYMSQNAPYPYGYLDNAVGTAKTYKVSGTAGESKVALSSVTAASATVKKGDCFIVDGYVYHFAADATAASGAVAEVAIDQPLHATLSGKDATVISAPTSVGFHRNGVALVTRPMDLPMGNKNAYVASADGLGVRVVFDYDSTHKIDTVSFDILYGVTTLDKNMIVKVQG</sequence>
<dbReference type="EMBL" id="BK014808">
    <property type="protein sequence ID" value="DAD76744.1"/>
    <property type="molecule type" value="Genomic_DNA"/>
</dbReference>
<evidence type="ECO:0000313" key="1">
    <source>
        <dbReference type="EMBL" id="DAD76744.1"/>
    </source>
</evidence>
<protein>
    <submittedName>
        <fullName evidence="1">Coat protein</fullName>
    </submittedName>
</protein>
<keyword evidence="1" id="KW-0167">Capsid protein</keyword>
<organism evidence="1">
    <name type="scientific">Myoviridae sp. ctdxI18</name>
    <dbReference type="NCBI Taxonomy" id="2826673"/>
    <lineage>
        <taxon>Viruses</taxon>
        <taxon>Duplodnaviria</taxon>
        <taxon>Heunggongvirae</taxon>
        <taxon>Uroviricota</taxon>
        <taxon>Caudoviricetes</taxon>
    </lineage>
</organism>
<keyword evidence="1" id="KW-0946">Virion</keyword>
<proteinExistence type="predicted"/>
<accession>A0A8S5M3L9</accession>
<name>A0A8S5M3L9_9CAUD</name>
<dbReference type="GO" id="GO:0019028">
    <property type="term" value="C:viral capsid"/>
    <property type="evidence" value="ECO:0007669"/>
    <property type="project" value="UniProtKB-KW"/>
</dbReference>